<protein>
    <submittedName>
        <fullName evidence="2">Uncharacterized protein</fullName>
    </submittedName>
</protein>
<accession>A0A6P2DCY0</accession>
<sequence>MALTVRRGMAKGRGGRPRKEDGDSSTRQIRVFADLADMMAEIIDVEGGTVANLVDGWIREKVVAKHTVLKPLIDQMKQTRLQAQSVKEE</sequence>
<gene>
    <name evidence="2" type="ORF">SOIL9_00330</name>
</gene>
<evidence type="ECO:0000313" key="2">
    <source>
        <dbReference type="EMBL" id="VTR99162.1"/>
    </source>
</evidence>
<organism evidence="2 3">
    <name type="scientific">Gemmata massiliana</name>
    <dbReference type="NCBI Taxonomy" id="1210884"/>
    <lineage>
        <taxon>Bacteria</taxon>
        <taxon>Pseudomonadati</taxon>
        <taxon>Planctomycetota</taxon>
        <taxon>Planctomycetia</taxon>
        <taxon>Gemmatales</taxon>
        <taxon>Gemmataceae</taxon>
        <taxon>Gemmata</taxon>
    </lineage>
</organism>
<dbReference type="KEGG" id="gms:SOIL9_00330"/>
<proteinExistence type="predicted"/>
<keyword evidence="3" id="KW-1185">Reference proteome</keyword>
<feature type="region of interest" description="Disordered" evidence="1">
    <location>
        <begin position="1"/>
        <end position="27"/>
    </location>
</feature>
<name>A0A6P2DCY0_9BACT</name>
<evidence type="ECO:0000313" key="3">
    <source>
        <dbReference type="Proteomes" id="UP000464178"/>
    </source>
</evidence>
<dbReference type="Proteomes" id="UP000464178">
    <property type="component" value="Chromosome"/>
</dbReference>
<dbReference type="AlphaFoldDB" id="A0A6P2DCY0"/>
<evidence type="ECO:0000256" key="1">
    <source>
        <dbReference type="SAM" id="MobiDB-lite"/>
    </source>
</evidence>
<dbReference type="RefSeq" id="WP_162671803.1">
    <property type="nucleotide sequence ID" value="NZ_LR593886.1"/>
</dbReference>
<reference evidence="2 3" key="1">
    <citation type="submission" date="2019-05" db="EMBL/GenBank/DDBJ databases">
        <authorList>
            <consortium name="Science for Life Laboratories"/>
        </authorList>
    </citation>
    <scope>NUCLEOTIDE SEQUENCE [LARGE SCALE GENOMIC DNA]</scope>
    <source>
        <strain evidence="2">Soil9</strain>
    </source>
</reference>
<dbReference type="EMBL" id="LR593886">
    <property type="protein sequence ID" value="VTR99162.1"/>
    <property type="molecule type" value="Genomic_DNA"/>
</dbReference>